<feature type="transmembrane region" description="Helical" evidence="3">
    <location>
        <begin position="7"/>
        <end position="25"/>
    </location>
</feature>
<keyword evidence="6" id="KW-1185">Reference proteome</keyword>
<evidence type="ECO:0000313" key="6">
    <source>
        <dbReference type="Proteomes" id="UP000076021"/>
    </source>
</evidence>
<sequence length="469" mass="52201">MKKWSKSIIAVLAIVFVLCNVYLLLKENSKAERTINVRDWTRVEKDNVKKLFYTKGVTEPESETHVYFDKHKGSLDKILVKEGETVTAGTPLFVYDAQKLEDKKAILEDRKERLQSEMSSVENEITELQQIKQQAPADTAKTETENKKVKVDVNIDTSPIIDSNVQQKIAAAQTEKSKLEATLTENDAKLSRIGEQLQDLNVVSPVDGQVTNINPELQDPMITIASASSAVKGNLPATRVHEVQEGQAVKLYSPLLDQYYTGEVSQVIAIPDYKTAKKEPMYSFLVKLGNESDNSAIEDTPTDEATGITSEAEENTTETSGNTDAAKSTDKQPKVNLNNEASTVTEKEKPLLLGTKMDMQVTLAEALQVPVIASQSIEKENKKYYVYQMKKNGMVRKQPIQIGVSYKKKNQVIDGILTKDTIVTNEQNVKVSDPSPFITPSKSENLNKKDIKALPSIQKAKYILIGLFE</sequence>
<organism evidence="5 6">
    <name type="scientific">Rummeliibacillus stabekisii</name>
    <dbReference type="NCBI Taxonomy" id="241244"/>
    <lineage>
        <taxon>Bacteria</taxon>
        <taxon>Bacillati</taxon>
        <taxon>Bacillota</taxon>
        <taxon>Bacilli</taxon>
        <taxon>Bacillales</taxon>
        <taxon>Caryophanaceae</taxon>
        <taxon>Rummeliibacillus</taxon>
    </lineage>
</organism>
<dbReference type="PANTHER" id="PTHR30469:SF15">
    <property type="entry name" value="HLYD FAMILY OF SECRETION PROTEINS"/>
    <property type="match status" value="1"/>
</dbReference>
<gene>
    <name evidence="5" type="ORF">ATY39_00860</name>
</gene>
<dbReference type="Pfam" id="PF25984">
    <property type="entry name" value="BSH_YknX"/>
    <property type="match status" value="1"/>
</dbReference>
<reference evidence="5 6" key="1">
    <citation type="journal article" date="2016" name="Genome Announc.">
        <title>Whole-Genome Sequence of Rummeliibacillus stabekisii Strain PP9 Isolated from Antarctic Soil.</title>
        <authorList>
            <person name="da Mota F.F."/>
            <person name="Vollu R.E."/>
            <person name="Jurelevicius D."/>
            <person name="Seldin L."/>
        </authorList>
    </citation>
    <scope>NUCLEOTIDE SEQUENCE [LARGE SCALE GENOMIC DNA]</scope>
    <source>
        <strain evidence="5 6">PP9</strain>
    </source>
</reference>
<feature type="region of interest" description="Disordered" evidence="2">
    <location>
        <begin position="293"/>
        <end position="344"/>
    </location>
</feature>
<dbReference type="EMBL" id="CP014806">
    <property type="protein sequence ID" value="AMW98092.1"/>
    <property type="molecule type" value="Genomic_DNA"/>
</dbReference>
<evidence type="ECO:0000259" key="4">
    <source>
        <dbReference type="Pfam" id="PF25984"/>
    </source>
</evidence>
<keyword evidence="3" id="KW-0812">Transmembrane</keyword>
<dbReference type="InterPro" id="IPR058639">
    <property type="entry name" value="BSH_YknX-like"/>
</dbReference>
<evidence type="ECO:0000313" key="5">
    <source>
        <dbReference type="EMBL" id="AMW98092.1"/>
    </source>
</evidence>
<protein>
    <recommendedName>
        <fullName evidence="4">YknX-like barrel-sandwich hybrid domain-containing protein</fullName>
    </recommendedName>
</protein>
<dbReference type="RefSeq" id="WP_066784439.1">
    <property type="nucleotide sequence ID" value="NZ_CP014806.1"/>
</dbReference>
<dbReference type="Gene3D" id="1.10.287.470">
    <property type="entry name" value="Helix hairpin bin"/>
    <property type="match status" value="1"/>
</dbReference>
<dbReference type="GO" id="GO:1990281">
    <property type="term" value="C:efflux pump complex"/>
    <property type="evidence" value="ECO:0007669"/>
    <property type="project" value="TreeGrafter"/>
</dbReference>
<dbReference type="PANTHER" id="PTHR30469">
    <property type="entry name" value="MULTIDRUG RESISTANCE PROTEIN MDTA"/>
    <property type="match status" value="1"/>
</dbReference>
<keyword evidence="3" id="KW-1133">Transmembrane helix</keyword>
<feature type="coiled-coil region" evidence="1">
    <location>
        <begin position="97"/>
        <end position="131"/>
    </location>
</feature>
<name>A0A143H8Q6_9BACL</name>
<reference evidence="6" key="2">
    <citation type="submission" date="2016-03" db="EMBL/GenBank/DDBJ databases">
        <authorList>
            <person name="Ploux O."/>
        </authorList>
    </citation>
    <scope>NUCLEOTIDE SEQUENCE [LARGE SCALE GENOMIC DNA]</scope>
    <source>
        <strain evidence="6">PP9</strain>
    </source>
</reference>
<accession>A0A143H8Q6</accession>
<dbReference type="Gene3D" id="2.40.420.20">
    <property type="match status" value="1"/>
</dbReference>
<dbReference type="STRING" id="241244.ATY39_00860"/>
<keyword evidence="3" id="KW-0472">Membrane</keyword>
<feature type="compositionally biased region" description="Polar residues" evidence="2">
    <location>
        <begin position="335"/>
        <end position="344"/>
    </location>
</feature>
<dbReference type="AlphaFoldDB" id="A0A143H8Q6"/>
<keyword evidence="1" id="KW-0175">Coiled coil</keyword>
<dbReference type="Gene3D" id="2.40.50.100">
    <property type="match status" value="1"/>
</dbReference>
<dbReference type="Proteomes" id="UP000076021">
    <property type="component" value="Chromosome"/>
</dbReference>
<evidence type="ECO:0000256" key="1">
    <source>
        <dbReference type="SAM" id="Coils"/>
    </source>
</evidence>
<dbReference type="KEGG" id="rst:ATY39_00860"/>
<dbReference type="OrthoDB" id="2446145at2"/>
<evidence type="ECO:0000256" key="3">
    <source>
        <dbReference type="SAM" id="Phobius"/>
    </source>
</evidence>
<proteinExistence type="predicted"/>
<feature type="domain" description="YknX-like barrel-sandwich hybrid" evidence="4">
    <location>
        <begin position="65"/>
        <end position="219"/>
    </location>
</feature>
<dbReference type="GO" id="GO:0015562">
    <property type="term" value="F:efflux transmembrane transporter activity"/>
    <property type="evidence" value="ECO:0007669"/>
    <property type="project" value="TreeGrafter"/>
</dbReference>
<evidence type="ECO:0000256" key="2">
    <source>
        <dbReference type="SAM" id="MobiDB-lite"/>
    </source>
</evidence>